<accession>B4D0F5</accession>
<keyword evidence="5" id="KW-1185">Reference proteome</keyword>
<dbReference type="PROSITE" id="PS51000">
    <property type="entry name" value="HTH_DEOR_2"/>
    <property type="match status" value="1"/>
</dbReference>
<protein>
    <submittedName>
        <fullName evidence="4">Transcriptional regulator, DeoR family</fullName>
    </submittedName>
</protein>
<evidence type="ECO:0000313" key="4">
    <source>
        <dbReference type="EMBL" id="EDY19817.1"/>
    </source>
</evidence>
<dbReference type="InParanoid" id="B4D0F5"/>
<keyword evidence="1" id="KW-0805">Transcription regulation</keyword>
<dbReference type="InterPro" id="IPR037171">
    <property type="entry name" value="NagB/RpiA_transferase-like"/>
</dbReference>
<dbReference type="Gene3D" id="1.10.10.10">
    <property type="entry name" value="Winged helix-like DNA-binding domain superfamily/Winged helix DNA-binding domain"/>
    <property type="match status" value="1"/>
</dbReference>
<dbReference type="InterPro" id="IPR036390">
    <property type="entry name" value="WH_DNA-bd_sf"/>
</dbReference>
<organism evidence="4 5">
    <name type="scientific">Chthoniobacter flavus Ellin428</name>
    <dbReference type="NCBI Taxonomy" id="497964"/>
    <lineage>
        <taxon>Bacteria</taxon>
        <taxon>Pseudomonadati</taxon>
        <taxon>Verrucomicrobiota</taxon>
        <taxon>Spartobacteria</taxon>
        <taxon>Chthoniobacterales</taxon>
        <taxon>Chthoniobacteraceae</taxon>
        <taxon>Chthoniobacter</taxon>
    </lineage>
</organism>
<dbReference type="SMART" id="SM00420">
    <property type="entry name" value="HTH_DEOR"/>
    <property type="match status" value="1"/>
</dbReference>
<comment type="caution">
    <text evidence="4">The sequence shown here is derived from an EMBL/GenBank/DDBJ whole genome shotgun (WGS) entry which is preliminary data.</text>
</comment>
<dbReference type="InterPro" id="IPR050313">
    <property type="entry name" value="Carb_Metab_HTH_regulators"/>
</dbReference>
<reference evidence="4 5" key="1">
    <citation type="journal article" date="2011" name="J. Bacteriol.">
        <title>Genome sequence of Chthoniobacter flavus Ellin428, an aerobic heterotrophic soil bacterium.</title>
        <authorList>
            <person name="Kant R."/>
            <person name="van Passel M.W."/>
            <person name="Palva A."/>
            <person name="Lucas S."/>
            <person name="Lapidus A."/>
            <person name="Glavina Del Rio T."/>
            <person name="Dalin E."/>
            <person name="Tice H."/>
            <person name="Bruce D."/>
            <person name="Goodwin L."/>
            <person name="Pitluck S."/>
            <person name="Larimer F.W."/>
            <person name="Land M.L."/>
            <person name="Hauser L."/>
            <person name="Sangwan P."/>
            <person name="de Vos W.M."/>
            <person name="Janssen P.H."/>
            <person name="Smidt H."/>
        </authorList>
    </citation>
    <scope>NUCLEOTIDE SEQUENCE [LARGE SCALE GENOMIC DNA]</scope>
    <source>
        <strain evidence="4 5">Ellin428</strain>
    </source>
</reference>
<name>B4D0F5_9BACT</name>
<evidence type="ECO:0000259" key="3">
    <source>
        <dbReference type="PROSITE" id="PS51000"/>
    </source>
</evidence>
<evidence type="ECO:0000313" key="5">
    <source>
        <dbReference type="Proteomes" id="UP000005824"/>
    </source>
</evidence>
<dbReference type="AlphaFoldDB" id="B4D0F5"/>
<evidence type="ECO:0000256" key="1">
    <source>
        <dbReference type="ARBA" id="ARBA00023015"/>
    </source>
</evidence>
<dbReference type="PANTHER" id="PTHR30363:SF44">
    <property type="entry name" value="AGA OPERON TRANSCRIPTIONAL REPRESSOR-RELATED"/>
    <property type="match status" value="1"/>
</dbReference>
<dbReference type="SUPFAM" id="SSF46785">
    <property type="entry name" value="Winged helix' DNA-binding domain"/>
    <property type="match status" value="1"/>
</dbReference>
<dbReference type="Pfam" id="PF00455">
    <property type="entry name" value="DeoRC"/>
    <property type="match status" value="1"/>
</dbReference>
<gene>
    <name evidence="4" type="ORF">CfE428DRAFT_2406</name>
</gene>
<dbReference type="FunCoup" id="B4D0F5">
    <property type="interactions" value="56"/>
</dbReference>
<dbReference type="GO" id="GO:0003700">
    <property type="term" value="F:DNA-binding transcription factor activity"/>
    <property type="evidence" value="ECO:0007669"/>
    <property type="project" value="InterPro"/>
</dbReference>
<dbReference type="SMART" id="SM01134">
    <property type="entry name" value="DeoRC"/>
    <property type="match status" value="1"/>
</dbReference>
<dbReference type="PRINTS" id="PR00037">
    <property type="entry name" value="HTHLACR"/>
</dbReference>
<dbReference type="STRING" id="497964.CfE428DRAFT_2406"/>
<evidence type="ECO:0000256" key="2">
    <source>
        <dbReference type="ARBA" id="ARBA00023163"/>
    </source>
</evidence>
<proteinExistence type="predicted"/>
<sequence>MTNQRRAKIVELVRQHGAMRVTELAEQFQVSEVTIRSDLMQLEKDGQLVRDRGGALPVEGGRQLTALLAVEQRAHLQMEEKRRVARCAAALVSPGDTIIMDAGTTVVEMAPFLAGIASLTVVTNALNVALEVAARTQARIILLGGTFNRESSGTVGSLAERTLSELVVQKAFLGTQAFDLENGLTDTTLEIAEVKRAMIRAARRVILLTDSSKLGRSGFIKVAPLTAFHTVICDHDLPAETKGSLEQLGIEVFLA</sequence>
<dbReference type="SUPFAM" id="SSF100950">
    <property type="entry name" value="NagB/RpiA/CoA transferase-like"/>
    <property type="match status" value="1"/>
</dbReference>
<dbReference type="Gene3D" id="3.40.50.1360">
    <property type="match status" value="1"/>
</dbReference>
<dbReference type="Pfam" id="PF08220">
    <property type="entry name" value="HTH_DeoR"/>
    <property type="match status" value="1"/>
</dbReference>
<dbReference type="InterPro" id="IPR014036">
    <property type="entry name" value="DeoR-like_C"/>
</dbReference>
<feature type="domain" description="HTH deoR-type" evidence="3">
    <location>
        <begin position="2"/>
        <end position="57"/>
    </location>
</feature>
<keyword evidence="2" id="KW-0804">Transcription</keyword>
<dbReference type="EMBL" id="ABVL01000006">
    <property type="protein sequence ID" value="EDY19817.1"/>
    <property type="molecule type" value="Genomic_DNA"/>
</dbReference>
<dbReference type="InterPro" id="IPR036388">
    <property type="entry name" value="WH-like_DNA-bd_sf"/>
</dbReference>
<dbReference type="InterPro" id="IPR001034">
    <property type="entry name" value="DeoR_HTH"/>
</dbReference>
<dbReference type="PANTHER" id="PTHR30363">
    <property type="entry name" value="HTH-TYPE TRANSCRIPTIONAL REGULATOR SRLR-RELATED"/>
    <property type="match status" value="1"/>
</dbReference>
<dbReference type="Proteomes" id="UP000005824">
    <property type="component" value="Unassembled WGS sequence"/>
</dbReference>
<dbReference type="eggNOG" id="COG1349">
    <property type="taxonomic scope" value="Bacteria"/>
</dbReference>